<name>A0A1E3GV17_9GAMM</name>
<dbReference type="Gene3D" id="3.30.428.10">
    <property type="entry name" value="HIT-like"/>
    <property type="match status" value="1"/>
</dbReference>
<evidence type="ECO:0000313" key="3">
    <source>
        <dbReference type="EMBL" id="ODN67795.1"/>
    </source>
</evidence>
<dbReference type="AlphaFoldDB" id="A0A1E3GV17"/>
<proteinExistence type="predicted"/>
<dbReference type="Proteomes" id="UP000094379">
    <property type="component" value="Unassembled WGS sequence"/>
</dbReference>
<dbReference type="InterPro" id="IPR026026">
    <property type="entry name" value="HIT_Hint"/>
</dbReference>
<organism evidence="3 4">
    <name type="scientific">Methylophaga muralis</name>
    <dbReference type="NCBI Taxonomy" id="291169"/>
    <lineage>
        <taxon>Bacteria</taxon>
        <taxon>Pseudomonadati</taxon>
        <taxon>Pseudomonadota</taxon>
        <taxon>Gammaproteobacteria</taxon>
        <taxon>Thiotrichales</taxon>
        <taxon>Piscirickettsiaceae</taxon>
        <taxon>Methylophaga</taxon>
    </lineage>
</organism>
<reference evidence="3 4" key="1">
    <citation type="submission" date="2016-07" db="EMBL/GenBank/DDBJ databases">
        <title>Draft Genome Sequence of Methylophaga muralis Bur 1.</title>
        <authorList>
            <person name="Vasilenko O.V."/>
            <person name="Doronina N.V."/>
            <person name="Shmareva M.N."/>
            <person name="Tarlachkov S.V."/>
            <person name="Mustakhimov I."/>
            <person name="Trotsenko Y.A."/>
        </authorList>
    </citation>
    <scope>NUCLEOTIDE SEQUENCE [LARGE SCALE GENOMIC DNA]</scope>
    <source>
        <strain evidence="3 4">Bur 1</strain>
    </source>
</reference>
<dbReference type="GO" id="GO:0003824">
    <property type="term" value="F:catalytic activity"/>
    <property type="evidence" value="ECO:0007669"/>
    <property type="project" value="InterPro"/>
</dbReference>
<evidence type="ECO:0000259" key="2">
    <source>
        <dbReference type="PROSITE" id="PS51084"/>
    </source>
</evidence>
<dbReference type="EMBL" id="MCRI01000003">
    <property type="protein sequence ID" value="ODN67795.1"/>
    <property type="molecule type" value="Genomic_DNA"/>
</dbReference>
<sequence length="145" mass="16670">MKFQLHAQLEADTFVVGDLPLCRLLLMNDARFPWVILVPRRLDVSEVYDLHMQEQQMLWQESALVAEKLMQLTKADKMNLAALGNVVPQLHVHHVARFKTDAVWPKPIWGQGTAEPYSESDKQLMLRNLSEMFRGFLISGQSLNV</sequence>
<dbReference type="RefSeq" id="WP_069295171.1">
    <property type="nucleotide sequence ID" value="NZ_MCRI01000003.1"/>
</dbReference>
<accession>A0A1E3GV17</accession>
<dbReference type="InterPro" id="IPR036265">
    <property type="entry name" value="HIT-like_sf"/>
</dbReference>
<protein>
    <submittedName>
        <fullName evidence="3">HIT domain protein</fullName>
    </submittedName>
</protein>
<dbReference type="STRING" id="291169.A9E74_00631"/>
<feature type="domain" description="HIT" evidence="2">
    <location>
        <begin position="35"/>
        <end position="104"/>
    </location>
</feature>
<dbReference type="Pfam" id="PF01230">
    <property type="entry name" value="HIT"/>
    <property type="match status" value="1"/>
</dbReference>
<keyword evidence="4" id="KW-1185">Reference proteome</keyword>
<evidence type="ECO:0000256" key="1">
    <source>
        <dbReference type="PROSITE-ProRule" id="PRU00464"/>
    </source>
</evidence>
<dbReference type="SUPFAM" id="SSF54197">
    <property type="entry name" value="HIT-like"/>
    <property type="match status" value="1"/>
</dbReference>
<evidence type="ECO:0000313" key="4">
    <source>
        <dbReference type="Proteomes" id="UP000094379"/>
    </source>
</evidence>
<dbReference type="InterPro" id="IPR011146">
    <property type="entry name" value="HIT-like"/>
</dbReference>
<comment type="caution">
    <text evidence="3">The sequence shown here is derived from an EMBL/GenBank/DDBJ whole genome shotgun (WGS) entry which is preliminary data.</text>
</comment>
<dbReference type="PROSITE" id="PS51084">
    <property type="entry name" value="HIT_2"/>
    <property type="match status" value="1"/>
</dbReference>
<dbReference type="PATRIC" id="fig|291169.3.peg.633"/>
<dbReference type="PIRSF" id="PIRSF000714">
    <property type="entry name" value="HIT"/>
    <property type="match status" value="1"/>
</dbReference>
<gene>
    <name evidence="3" type="ORF">A9E74_00631</name>
</gene>
<comment type="caution">
    <text evidence="1">Lacks conserved residue(s) required for the propagation of feature annotation.</text>
</comment>